<gene>
    <name evidence="1" type="ORF">PS1_0113</name>
</gene>
<evidence type="ECO:0000313" key="1">
    <source>
        <dbReference type="EMBL" id="QDJ96872.1"/>
    </source>
</evidence>
<dbReference type="Proteomes" id="UP000317703">
    <property type="component" value="Segment"/>
</dbReference>
<name>A0A514TV41_9CAUD</name>
<protein>
    <submittedName>
        <fullName evidence="1">Uncharacterized protein</fullName>
    </submittedName>
</protein>
<reference evidence="1" key="1">
    <citation type="submission" date="2019-06" db="EMBL/GenBank/DDBJ databases">
        <title>Complete genome sequence of Aeromonas hydrophila bacteriophage PS1.</title>
        <authorList>
            <person name="Rai S."/>
            <person name="Tyagi A."/>
            <person name="Kumar N."/>
            <person name="Singh N."/>
        </authorList>
    </citation>
    <scope>NUCLEOTIDE SEQUENCE [LARGE SCALE GENOMIC DNA]</scope>
</reference>
<organism evidence="1 2">
    <name type="scientific">Aeromonas phage PS1</name>
    <dbReference type="NCBI Taxonomy" id="2591406"/>
    <lineage>
        <taxon>Viruses</taxon>
        <taxon>Duplodnaviria</taxon>
        <taxon>Heunggongvirae</taxon>
        <taxon>Uroviricota</taxon>
        <taxon>Caudoviricetes</taxon>
        <taxon>Chimalliviridae</taxon>
        <taxon>Ferozepurvirus</taxon>
        <taxon>Ferozepurvirus PS1</taxon>
    </lineage>
</organism>
<evidence type="ECO:0000313" key="2">
    <source>
        <dbReference type="Proteomes" id="UP000317703"/>
    </source>
</evidence>
<accession>A0A514TV41</accession>
<sequence>MIDIAIYNEHINSEDLNTLLDKSFTGVINGCRVDSGGYISNINSIVAIHNTAFVDSNLVLRDTDQNKLQYNYHEKCGVRLVSVVSGYAYTHQVVCHRSFGIGCQ</sequence>
<proteinExistence type="predicted"/>
<keyword evidence="2" id="KW-1185">Reference proteome</keyword>
<dbReference type="EMBL" id="MN032614">
    <property type="protein sequence ID" value="QDJ96872.1"/>
    <property type="molecule type" value="Genomic_DNA"/>
</dbReference>